<feature type="transmembrane region" description="Helical" evidence="1">
    <location>
        <begin position="62"/>
        <end position="80"/>
    </location>
</feature>
<gene>
    <name evidence="2" type="ORF">Kpho02_02910</name>
</gene>
<organism evidence="2 3">
    <name type="scientific">Kitasatospora phosalacinea</name>
    <dbReference type="NCBI Taxonomy" id="2065"/>
    <lineage>
        <taxon>Bacteria</taxon>
        <taxon>Bacillati</taxon>
        <taxon>Actinomycetota</taxon>
        <taxon>Actinomycetes</taxon>
        <taxon>Kitasatosporales</taxon>
        <taxon>Streptomycetaceae</taxon>
        <taxon>Kitasatospora</taxon>
    </lineage>
</organism>
<accession>A0A9W6Q4F1</accession>
<dbReference type="AlphaFoldDB" id="A0A9W6Q4F1"/>
<name>A0A9W6Q4F1_9ACTN</name>
<sequence length="141" mass="15296">MGTTVLGWKGWRVPANGCAWVPLTVAFGVWAALRGSGRADGAWHWCLTQDAEGLPGRFWPKAAVMGVCVLALLLLAAPLARLRGSAWWLWPVLLLAGYALAALYAYGMGAPADVPAGVEPDCDPMPRWPFGPSYFEWLRSR</sequence>
<feature type="transmembrane region" description="Helical" evidence="1">
    <location>
        <begin position="87"/>
        <end position="106"/>
    </location>
</feature>
<keyword evidence="1" id="KW-0812">Transmembrane</keyword>
<reference evidence="2" key="1">
    <citation type="submission" date="2023-02" db="EMBL/GenBank/DDBJ databases">
        <title>Kitasatospora phosalacinea NBRC 14627.</title>
        <authorList>
            <person name="Ichikawa N."/>
            <person name="Sato H."/>
            <person name="Tonouchi N."/>
        </authorList>
    </citation>
    <scope>NUCLEOTIDE SEQUENCE</scope>
    <source>
        <strain evidence="2">NBRC 14627</strain>
    </source>
</reference>
<proteinExistence type="predicted"/>
<dbReference type="RefSeq" id="WP_285732557.1">
    <property type="nucleotide sequence ID" value="NZ_BSSA01000001.1"/>
</dbReference>
<dbReference type="EMBL" id="BSSA01000001">
    <property type="protein sequence ID" value="GLW67992.1"/>
    <property type="molecule type" value="Genomic_DNA"/>
</dbReference>
<protein>
    <submittedName>
        <fullName evidence="2">Uncharacterized protein</fullName>
    </submittedName>
</protein>
<keyword evidence="1" id="KW-0472">Membrane</keyword>
<dbReference type="Proteomes" id="UP001165041">
    <property type="component" value="Unassembled WGS sequence"/>
</dbReference>
<evidence type="ECO:0000256" key="1">
    <source>
        <dbReference type="SAM" id="Phobius"/>
    </source>
</evidence>
<keyword evidence="1" id="KW-1133">Transmembrane helix</keyword>
<evidence type="ECO:0000313" key="2">
    <source>
        <dbReference type="EMBL" id="GLW67992.1"/>
    </source>
</evidence>
<comment type="caution">
    <text evidence="2">The sequence shown here is derived from an EMBL/GenBank/DDBJ whole genome shotgun (WGS) entry which is preliminary data.</text>
</comment>
<evidence type="ECO:0000313" key="3">
    <source>
        <dbReference type="Proteomes" id="UP001165041"/>
    </source>
</evidence>